<evidence type="ECO:0000313" key="2">
    <source>
        <dbReference type="EMBL" id="WWC62408.1"/>
    </source>
</evidence>
<reference evidence="2" key="1">
    <citation type="submission" date="2013-07" db="EMBL/GenBank/DDBJ databases">
        <authorList>
            <consortium name="The Broad Institute Genome Sequencing Platform"/>
            <person name="Cuomo C."/>
            <person name="Litvintseva A."/>
            <person name="Chen Y."/>
            <person name="Heitman J."/>
            <person name="Sun S."/>
            <person name="Springer D."/>
            <person name="Dromer F."/>
            <person name="Young S.K."/>
            <person name="Zeng Q."/>
            <person name="Gargeya S."/>
            <person name="Fitzgerald M."/>
            <person name="Abouelleil A."/>
            <person name="Alvarado L."/>
            <person name="Berlin A.M."/>
            <person name="Chapman S.B."/>
            <person name="Dewar J."/>
            <person name="Goldberg J."/>
            <person name="Griggs A."/>
            <person name="Gujja S."/>
            <person name="Hansen M."/>
            <person name="Howarth C."/>
            <person name="Imamovic A."/>
            <person name="Larimer J."/>
            <person name="McCowan C."/>
            <person name="Murphy C."/>
            <person name="Pearson M."/>
            <person name="Priest M."/>
            <person name="Roberts A."/>
            <person name="Saif S."/>
            <person name="Shea T."/>
            <person name="Sykes S."/>
            <person name="Wortman J."/>
            <person name="Nusbaum C."/>
            <person name="Birren B."/>
        </authorList>
    </citation>
    <scope>NUCLEOTIDE SEQUENCE</scope>
    <source>
        <strain evidence="2">CBS 10117</strain>
    </source>
</reference>
<feature type="region of interest" description="Disordered" evidence="1">
    <location>
        <begin position="1"/>
        <end position="53"/>
    </location>
</feature>
<sequence length="91" mass="9549">MAANSDPISSEASSAATVAATSSATGLTNATTHSHQTTSARDDDNPGDCWTQLSEWPVEESQGTGYWFVNEETSEVGLFVVGSHQRTSRGA</sequence>
<proteinExistence type="predicted"/>
<protein>
    <submittedName>
        <fullName evidence="2">Uncharacterized protein</fullName>
    </submittedName>
</protein>
<gene>
    <name evidence="2" type="ORF">I303_105004</name>
</gene>
<dbReference type="KEGG" id="kdj:28969250"/>
<organism evidence="2 3">
    <name type="scientific">Kwoniella dejecticola CBS 10117</name>
    <dbReference type="NCBI Taxonomy" id="1296121"/>
    <lineage>
        <taxon>Eukaryota</taxon>
        <taxon>Fungi</taxon>
        <taxon>Dikarya</taxon>
        <taxon>Basidiomycota</taxon>
        <taxon>Agaricomycotina</taxon>
        <taxon>Tremellomycetes</taxon>
        <taxon>Tremellales</taxon>
        <taxon>Cryptococcaceae</taxon>
        <taxon>Kwoniella</taxon>
    </lineage>
</organism>
<reference evidence="2" key="2">
    <citation type="submission" date="2024-02" db="EMBL/GenBank/DDBJ databases">
        <title>Comparative genomics of Cryptococcus and Kwoniella reveals pathogenesis evolution and contrasting modes of karyotype evolution via chromosome fusion or intercentromeric recombination.</title>
        <authorList>
            <person name="Coelho M.A."/>
            <person name="David-Palma M."/>
            <person name="Shea T."/>
            <person name="Bowers K."/>
            <person name="McGinley-Smith S."/>
            <person name="Mohammad A.W."/>
            <person name="Gnirke A."/>
            <person name="Yurkov A.M."/>
            <person name="Nowrousian M."/>
            <person name="Sun S."/>
            <person name="Cuomo C.A."/>
            <person name="Heitman J."/>
        </authorList>
    </citation>
    <scope>NUCLEOTIDE SEQUENCE</scope>
    <source>
        <strain evidence="2">CBS 10117</strain>
    </source>
</reference>
<evidence type="ECO:0000313" key="3">
    <source>
        <dbReference type="Proteomes" id="UP000078595"/>
    </source>
</evidence>
<accession>A0AAJ8MID5</accession>
<dbReference type="GeneID" id="28969250"/>
<dbReference type="AlphaFoldDB" id="A0AAJ8MID5"/>
<feature type="compositionally biased region" description="Polar residues" evidence="1">
    <location>
        <begin position="26"/>
        <end position="39"/>
    </location>
</feature>
<feature type="compositionally biased region" description="Low complexity" evidence="1">
    <location>
        <begin position="9"/>
        <end position="25"/>
    </location>
</feature>
<keyword evidence="3" id="KW-1185">Reference proteome</keyword>
<dbReference type="EMBL" id="CP144535">
    <property type="protein sequence ID" value="WWC62408.1"/>
    <property type="molecule type" value="Genomic_DNA"/>
</dbReference>
<dbReference type="Proteomes" id="UP000078595">
    <property type="component" value="Chromosome 6"/>
</dbReference>
<name>A0AAJ8MID5_9TREE</name>
<evidence type="ECO:0000256" key="1">
    <source>
        <dbReference type="SAM" id="MobiDB-lite"/>
    </source>
</evidence>
<dbReference type="RefSeq" id="XP_065825149.1">
    <property type="nucleotide sequence ID" value="XM_065969077.1"/>
</dbReference>